<keyword evidence="6" id="KW-0269">Exonuclease</keyword>
<evidence type="ECO:0000256" key="4">
    <source>
        <dbReference type="ARBA" id="ARBA00022801"/>
    </source>
</evidence>
<dbReference type="CDD" id="cd07714">
    <property type="entry name" value="RNaseJ_MBL-fold"/>
    <property type="match status" value="1"/>
</dbReference>
<dbReference type="SUPFAM" id="SSF56281">
    <property type="entry name" value="Metallo-hydrolase/oxidoreductase"/>
    <property type="match status" value="1"/>
</dbReference>
<dbReference type="SMART" id="SM00849">
    <property type="entry name" value="Lactamase_B"/>
    <property type="match status" value="1"/>
</dbReference>
<reference evidence="10 11" key="1">
    <citation type="journal article" date="2023" name="Cell">
        <title>Genetic manipulation of Patescibacteria provides mechanistic insights into microbial dark matter and the epibiotic lifestyle.</title>
        <authorList>
            <person name="Wang Y."/>
            <person name="Gallagher L.A."/>
            <person name="Andrade P.A."/>
            <person name="Liu A."/>
            <person name="Humphreys I.R."/>
            <person name="Turkarslan S."/>
            <person name="Cutler K.J."/>
            <person name="Arrieta-Ortiz M.L."/>
            <person name="Li Y."/>
            <person name="Radey M.C."/>
            <person name="McLean J.S."/>
            <person name="Cong Q."/>
            <person name="Baker D."/>
            <person name="Baliga N.S."/>
            <person name="Peterson S.B."/>
            <person name="Mougous J.D."/>
        </authorList>
    </citation>
    <scope>NUCLEOTIDE SEQUENCE [LARGE SCALE GENOMIC DNA]</scope>
    <source>
        <strain evidence="10 11">ML1</strain>
    </source>
</reference>
<dbReference type="InterPro" id="IPR011108">
    <property type="entry name" value="RMMBL"/>
</dbReference>
<organism evidence="10 11">
    <name type="scientific">Candidatus Southlakia epibionticum</name>
    <dbReference type="NCBI Taxonomy" id="3043284"/>
    <lineage>
        <taxon>Bacteria</taxon>
        <taxon>Candidatus Saccharimonadota</taxon>
        <taxon>Candidatus Saccharimonadia</taxon>
        <taxon>Candidatus Saccharimonadales</taxon>
        <taxon>Candidatus Saccharimonadaceae</taxon>
        <taxon>Candidatus Southlakia</taxon>
    </lineage>
</organism>
<protein>
    <submittedName>
        <fullName evidence="10">Ribonuclease J</fullName>
    </submittedName>
</protein>
<keyword evidence="5" id="KW-0862">Zinc</keyword>
<dbReference type="Pfam" id="PF22505">
    <property type="entry name" value="RNase_J_b_CASP"/>
    <property type="match status" value="1"/>
</dbReference>
<evidence type="ECO:0000259" key="9">
    <source>
        <dbReference type="SMART" id="SM00849"/>
    </source>
</evidence>
<evidence type="ECO:0000256" key="1">
    <source>
        <dbReference type="ARBA" id="ARBA00022490"/>
    </source>
</evidence>
<dbReference type="InterPro" id="IPR055132">
    <property type="entry name" value="RNase_J_b_CASP"/>
</dbReference>
<dbReference type="RefSeq" id="WP_376754108.1">
    <property type="nucleotide sequence ID" value="NZ_CP124550.1"/>
</dbReference>
<evidence type="ECO:0000256" key="7">
    <source>
        <dbReference type="ARBA" id="ARBA00022884"/>
    </source>
</evidence>
<keyword evidence="4" id="KW-0378">Hydrolase</keyword>
<dbReference type="NCBIfam" id="TIGR00649">
    <property type="entry name" value="MG423"/>
    <property type="match status" value="1"/>
</dbReference>
<keyword evidence="1" id="KW-0963">Cytoplasm</keyword>
<name>A0ABY8WTA9_9BACT</name>
<evidence type="ECO:0000256" key="5">
    <source>
        <dbReference type="ARBA" id="ARBA00022833"/>
    </source>
</evidence>
<dbReference type="InterPro" id="IPR042173">
    <property type="entry name" value="RNase_J_2"/>
</dbReference>
<evidence type="ECO:0000256" key="8">
    <source>
        <dbReference type="SAM" id="MobiDB-lite"/>
    </source>
</evidence>
<dbReference type="Gene3D" id="3.60.15.10">
    <property type="entry name" value="Ribonuclease Z/Hydroxyacylglutathione hydrolase-like"/>
    <property type="match status" value="1"/>
</dbReference>
<dbReference type="Pfam" id="PF07521">
    <property type="entry name" value="RMMBL"/>
    <property type="match status" value="1"/>
</dbReference>
<feature type="region of interest" description="Disordered" evidence="8">
    <location>
        <begin position="1"/>
        <end position="31"/>
    </location>
</feature>
<keyword evidence="7" id="KW-0694">RNA-binding</keyword>
<dbReference type="Pfam" id="PF17770">
    <property type="entry name" value="RNase_J_C"/>
    <property type="match status" value="1"/>
</dbReference>
<evidence type="ECO:0000256" key="3">
    <source>
        <dbReference type="ARBA" id="ARBA00022723"/>
    </source>
</evidence>
<dbReference type="Gene3D" id="3.10.20.580">
    <property type="match status" value="1"/>
</dbReference>
<gene>
    <name evidence="10" type="ORF">SEML1_0095</name>
</gene>
<dbReference type="Proteomes" id="UP001177295">
    <property type="component" value="Chromosome"/>
</dbReference>
<dbReference type="InterPro" id="IPR001279">
    <property type="entry name" value="Metallo-B-lactamas"/>
</dbReference>
<dbReference type="InterPro" id="IPR041636">
    <property type="entry name" value="RNase_J_C"/>
</dbReference>
<dbReference type="Gene3D" id="3.40.50.10710">
    <property type="entry name" value="Metallo-hydrolase/oxidoreductase"/>
    <property type="match status" value="1"/>
</dbReference>
<keyword evidence="11" id="KW-1185">Reference proteome</keyword>
<evidence type="ECO:0000313" key="11">
    <source>
        <dbReference type="Proteomes" id="UP001177295"/>
    </source>
</evidence>
<dbReference type="EMBL" id="CP124550">
    <property type="protein sequence ID" value="WIO45735.1"/>
    <property type="molecule type" value="Genomic_DNA"/>
</dbReference>
<feature type="domain" description="Metallo-beta-lactamase" evidence="9">
    <location>
        <begin position="106"/>
        <end position="295"/>
    </location>
</feature>
<keyword evidence="2" id="KW-0540">Nuclease</keyword>
<feature type="region of interest" description="Disordered" evidence="8">
    <location>
        <begin position="660"/>
        <end position="704"/>
    </location>
</feature>
<dbReference type="Pfam" id="PF00753">
    <property type="entry name" value="Lactamase_B"/>
    <property type="match status" value="1"/>
</dbReference>
<dbReference type="InterPro" id="IPR004613">
    <property type="entry name" value="RNase_J"/>
</dbReference>
<dbReference type="PANTHER" id="PTHR43694">
    <property type="entry name" value="RIBONUCLEASE J"/>
    <property type="match status" value="1"/>
</dbReference>
<evidence type="ECO:0000256" key="6">
    <source>
        <dbReference type="ARBA" id="ARBA00022839"/>
    </source>
</evidence>
<keyword evidence="3" id="KW-0479">Metal-binding</keyword>
<evidence type="ECO:0000256" key="2">
    <source>
        <dbReference type="ARBA" id="ARBA00022722"/>
    </source>
</evidence>
<evidence type="ECO:0000313" key="10">
    <source>
        <dbReference type="EMBL" id="WIO45735.1"/>
    </source>
</evidence>
<sequence>MGQQRLAKPQADDASKRPQQRKKTNNTVLDATTTRKGEVFRAQRRTSEGVQAQASQHVINVPVNKSVYNGYGGKQFSLTMQPKKPRAPRPTLKIIPIGGVGEMGIGKNMTAIEYDNDIIVIDMGFLFPGSDYPGVNYITPDITWLEENKHRIRAHIFTHGHLDHIGSFRHFIPKIPAPVYSTKFTIGMLQRTMAETDSAYEPEYHEMNPENHDIIQLCDSFSVELVRVNHSIPDSAAVVVRTPVGNILSSGDWRIEENPVDGKKFDFDRIQEIARNEGFLAFLNESTNCESAGTHTHGEFDIQHSIGEVMDKWAGSRIIISSFSSQLHRIQLILDEAQRHGRKVSFAGFSMIQNLEVALRTGVIKVPKDTVVKMEDIIKLSDNKVTIICTGSQGEFNAVLNRMATGAHKYVKIKGSDVVVFSSNPIPGNEKYVVRTVDGLMREGGEIIQNGKTHLTGVGPLHLSGHGYYDDHVRVINAVKPTYYIPNHGEFHMLVHNAELAEKECSIPRDHIFVCDPGDIIEITPNGAKKIGRIHAGGVMYDDAGEIVSEVVLKDRIHMSQEGMFVVVLTVQRGTGRLLTSPDIISRGFIYLRDNEELMGMIRQYLKQKASRSFAGRYDIEVIKKEVRDEITHILYDQTRRTPIVIPVINEVGVNKTIAQRPQTNARTAKQPLMPAPSKRKFPRKQVPDTETVVPRERPDSRSY</sequence>
<feature type="compositionally biased region" description="Basic and acidic residues" evidence="8">
    <location>
        <begin position="694"/>
        <end position="704"/>
    </location>
</feature>
<proteinExistence type="predicted"/>
<dbReference type="PANTHER" id="PTHR43694:SF1">
    <property type="entry name" value="RIBONUCLEASE J"/>
    <property type="match status" value="1"/>
</dbReference>
<accession>A0ABY8WTA9</accession>
<dbReference type="InterPro" id="IPR036866">
    <property type="entry name" value="RibonucZ/Hydroxyglut_hydro"/>
</dbReference>